<organism evidence="3 4">
    <name type="scientific">Petrolisthes manimaculis</name>
    <dbReference type="NCBI Taxonomy" id="1843537"/>
    <lineage>
        <taxon>Eukaryota</taxon>
        <taxon>Metazoa</taxon>
        <taxon>Ecdysozoa</taxon>
        <taxon>Arthropoda</taxon>
        <taxon>Crustacea</taxon>
        <taxon>Multicrustacea</taxon>
        <taxon>Malacostraca</taxon>
        <taxon>Eumalacostraca</taxon>
        <taxon>Eucarida</taxon>
        <taxon>Decapoda</taxon>
        <taxon>Pleocyemata</taxon>
        <taxon>Anomura</taxon>
        <taxon>Galatheoidea</taxon>
        <taxon>Porcellanidae</taxon>
        <taxon>Petrolisthes</taxon>
    </lineage>
</organism>
<dbReference type="SUPFAM" id="SSF52129">
    <property type="entry name" value="Caspase-like"/>
    <property type="match status" value="1"/>
</dbReference>
<dbReference type="PROSITE" id="PS50835">
    <property type="entry name" value="IG_LIKE"/>
    <property type="match status" value="1"/>
</dbReference>
<evidence type="ECO:0000313" key="4">
    <source>
        <dbReference type="Proteomes" id="UP001292094"/>
    </source>
</evidence>
<dbReference type="Proteomes" id="UP001292094">
    <property type="component" value="Unassembled WGS sequence"/>
</dbReference>
<dbReference type="Pfam" id="PF13927">
    <property type="entry name" value="Ig_3"/>
    <property type="match status" value="1"/>
</dbReference>
<feature type="domain" description="Caspase family p20" evidence="1">
    <location>
        <begin position="398"/>
        <end position="473"/>
    </location>
</feature>
<evidence type="ECO:0000259" key="2">
    <source>
        <dbReference type="PROSITE" id="PS50835"/>
    </source>
</evidence>
<reference evidence="3" key="1">
    <citation type="submission" date="2023-11" db="EMBL/GenBank/DDBJ databases">
        <title>Genome assemblies of two species of porcelain crab, Petrolisthes cinctipes and Petrolisthes manimaculis (Anomura: Porcellanidae).</title>
        <authorList>
            <person name="Angst P."/>
        </authorList>
    </citation>
    <scope>NUCLEOTIDE SEQUENCE</scope>
    <source>
        <strain evidence="3">PB745_02</strain>
        <tissue evidence="3">Gill</tissue>
    </source>
</reference>
<dbReference type="Gene3D" id="2.60.40.10">
    <property type="entry name" value="Immunoglobulins"/>
    <property type="match status" value="2"/>
</dbReference>
<gene>
    <name evidence="3" type="ORF">Pmani_018858</name>
</gene>
<dbReference type="InterPro" id="IPR011600">
    <property type="entry name" value="Pept_C14_caspase"/>
</dbReference>
<proteinExistence type="predicted"/>
<evidence type="ECO:0000313" key="3">
    <source>
        <dbReference type="EMBL" id="KAK4309506.1"/>
    </source>
</evidence>
<protein>
    <submittedName>
        <fullName evidence="3">Uncharacterized protein</fullName>
    </submittedName>
</protein>
<comment type="caution">
    <text evidence="3">The sequence shown here is derived from an EMBL/GenBank/DDBJ whole genome shotgun (WGS) entry which is preliminary data.</text>
</comment>
<dbReference type="GO" id="GO:0006508">
    <property type="term" value="P:proteolysis"/>
    <property type="evidence" value="ECO:0007669"/>
    <property type="project" value="InterPro"/>
</dbReference>
<dbReference type="InterPro" id="IPR003599">
    <property type="entry name" value="Ig_sub"/>
</dbReference>
<dbReference type="EMBL" id="JAWZYT010001740">
    <property type="protein sequence ID" value="KAK4309506.1"/>
    <property type="molecule type" value="Genomic_DNA"/>
</dbReference>
<dbReference type="PROSITE" id="PS50208">
    <property type="entry name" value="CASPASE_P20"/>
    <property type="match status" value="1"/>
</dbReference>
<dbReference type="PANTHER" id="PTHR22576">
    <property type="entry name" value="MUCOSA ASSOCIATED LYMPHOID TISSUE LYMPHOMA TRANSLOCATION PROTEIN 1/PARACASPASE"/>
    <property type="match status" value="1"/>
</dbReference>
<dbReference type="InterPro" id="IPR052039">
    <property type="entry name" value="Caspase-related_regulators"/>
</dbReference>
<keyword evidence="4" id="KW-1185">Reference proteome</keyword>
<accession>A0AAE1PKP9</accession>
<name>A0AAE1PKP9_9EUCA</name>
<dbReference type="InterPro" id="IPR011029">
    <property type="entry name" value="DEATH-like_dom_sf"/>
</dbReference>
<dbReference type="InterPro" id="IPR036179">
    <property type="entry name" value="Ig-like_dom_sf"/>
</dbReference>
<dbReference type="Gene3D" id="3.40.50.1460">
    <property type="match status" value="1"/>
</dbReference>
<dbReference type="SMART" id="SM00409">
    <property type="entry name" value="IG"/>
    <property type="match status" value="3"/>
</dbReference>
<dbReference type="AlphaFoldDB" id="A0AAE1PKP9"/>
<dbReference type="InterPro" id="IPR001309">
    <property type="entry name" value="Pept_C14_p20"/>
</dbReference>
<evidence type="ECO:0000259" key="1">
    <source>
        <dbReference type="PROSITE" id="PS50208"/>
    </source>
</evidence>
<dbReference type="InterPro" id="IPR013783">
    <property type="entry name" value="Ig-like_fold"/>
</dbReference>
<sequence>MVGKVVRPDSHIEDLHWTTLEELAKCLTRDDNYLKVVNESTNWYGDCVFSDNDVAIMRNSQSPGRKLLEKLKEKDRDICTIQDILFNCKLYDAHNILLTNEPMQIVSPVDDVEFNAELGMDLEISVVVKGSPLPTCQWFHNGCSLPGQTQFSISFENFGVENIGTYWCQLTQVINGKLMIQNSGKFVLVLNPAPPVILSHPRDITVHAKQDFMLEVKAVAYPQIKYYSWHKDGCKLEETVMPWIKILDVDEKNAGNYWCVVFNEISGIKSKEAIVTVKRNTLAPTTPDIRLEFPTDTKRMGDWVNLVCTATCCHTVRFYCTLNEKKIEGRDNKASIAENSYLNKYEYHLDYRLTDDDLRTRNTLKFRFVAMSSIGSQSSKEAEITVVRDQREETITARNKFALLIGNCDYSCDYSLTTPSEDMKRLAEKLVRLKFRVMKLDNLGKEEIKAVVQLFAGFVQKDDYVVFYFAGHGFNVHSNDYMIPIDAPLKNMGDRDRTRSGVNQLDTNHCICVSFVVNLLQKHKPALLFSIYDMCRRSFPPQRIAPQEPVIAARNACTLFSTAENYEAYENENSSVLIQTLIPLMEKKISLHALVAEFQRNFFTEAEGKVNDKQFPTAVFDLAKPLYLTNEPNPLCEDFADGGVLKRWEKLASVGGRKEFGMVLDGIAVTVGIKCCQQEISKYRQEVSWIISNCVQVVITLSASGRTFDTSTVDKDGLFLEIQTNMGKQTEEKLEGIIQDPVILTVPAIQDLKDGLLVTVTFKNSKRFELGKYQQNLGWPSLSKEINVRSPYNATTL</sequence>
<dbReference type="SUPFAM" id="SSF47986">
    <property type="entry name" value="DEATH domain"/>
    <property type="match status" value="1"/>
</dbReference>
<dbReference type="PANTHER" id="PTHR22576:SF37">
    <property type="entry name" value="MUCOSA-ASSOCIATED LYMPHOID TISSUE LYMPHOMA TRANSLOCATION PROTEIN 1"/>
    <property type="match status" value="1"/>
</dbReference>
<dbReference type="SUPFAM" id="SSF48726">
    <property type="entry name" value="Immunoglobulin"/>
    <property type="match status" value="2"/>
</dbReference>
<dbReference type="GO" id="GO:0004197">
    <property type="term" value="F:cysteine-type endopeptidase activity"/>
    <property type="evidence" value="ECO:0007669"/>
    <property type="project" value="InterPro"/>
</dbReference>
<dbReference type="Pfam" id="PF00656">
    <property type="entry name" value="Peptidase_C14"/>
    <property type="match status" value="1"/>
</dbReference>
<feature type="domain" description="Ig-like" evidence="2">
    <location>
        <begin position="194"/>
        <end position="276"/>
    </location>
</feature>
<dbReference type="CDD" id="cd00096">
    <property type="entry name" value="Ig"/>
    <property type="match status" value="2"/>
</dbReference>
<dbReference type="InterPro" id="IPR029030">
    <property type="entry name" value="Caspase-like_dom_sf"/>
</dbReference>
<dbReference type="InterPro" id="IPR007110">
    <property type="entry name" value="Ig-like_dom"/>
</dbReference>